<reference evidence="2" key="1">
    <citation type="submission" date="2016-10" db="EMBL/GenBank/DDBJ databases">
        <authorList>
            <person name="Varghese N."/>
            <person name="Submissions S."/>
        </authorList>
    </citation>
    <scope>NUCLEOTIDE SEQUENCE [LARGE SCALE GENOMIC DNA]</scope>
    <source>
        <strain evidence="2">DSM 241</strain>
    </source>
</reference>
<dbReference type="STRING" id="1396821.SAMN05444515_11757"/>
<accession>A0A1H7QGI6</accession>
<dbReference type="SUPFAM" id="SSF53807">
    <property type="entry name" value="Helical backbone' metal receptor"/>
    <property type="match status" value="1"/>
</dbReference>
<dbReference type="PANTHER" id="PTHR42953:SF2">
    <property type="entry name" value="ADHESION PROTEIN"/>
    <property type="match status" value="1"/>
</dbReference>
<dbReference type="EMBL" id="FOAA01000017">
    <property type="protein sequence ID" value="SEL47046.1"/>
    <property type="molecule type" value="Genomic_DNA"/>
</dbReference>
<dbReference type="GO" id="GO:0030001">
    <property type="term" value="P:metal ion transport"/>
    <property type="evidence" value="ECO:0007669"/>
    <property type="project" value="InterPro"/>
</dbReference>
<dbReference type="Gene3D" id="3.40.50.1980">
    <property type="entry name" value="Nitrogenase molybdenum iron protein domain"/>
    <property type="match status" value="2"/>
</dbReference>
<dbReference type="PANTHER" id="PTHR42953">
    <property type="entry name" value="HIGH-AFFINITY ZINC UPTAKE SYSTEM PROTEIN ZNUA-RELATED"/>
    <property type="match status" value="1"/>
</dbReference>
<dbReference type="InterPro" id="IPR006127">
    <property type="entry name" value="ZnuA-like"/>
</dbReference>
<proteinExistence type="predicted"/>
<dbReference type="RefSeq" id="WP_090255116.1">
    <property type="nucleotide sequence ID" value="NZ_FOAA01000017.1"/>
</dbReference>
<dbReference type="Proteomes" id="UP000199256">
    <property type="component" value="Unassembled WGS sequence"/>
</dbReference>
<dbReference type="OrthoDB" id="9810636at2"/>
<dbReference type="InterPro" id="IPR050492">
    <property type="entry name" value="Bact_metal-bind_prot9"/>
</dbReference>
<evidence type="ECO:0000313" key="1">
    <source>
        <dbReference type="EMBL" id="SEL47046.1"/>
    </source>
</evidence>
<dbReference type="Pfam" id="PF01297">
    <property type="entry name" value="ZnuA"/>
    <property type="match status" value="1"/>
</dbReference>
<evidence type="ECO:0000313" key="2">
    <source>
        <dbReference type="Proteomes" id="UP000199256"/>
    </source>
</evidence>
<organism evidence="1 2">
    <name type="scientific">Ectothiorhodospira marina</name>
    <dbReference type="NCBI Taxonomy" id="1396821"/>
    <lineage>
        <taxon>Bacteria</taxon>
        <taxon>Pseudomonadati</taxon>
        <taxon>Pseudomonadota</taxon>
        <taxon>Gammaproteobacteria</taxon>
        <taxon>Chromatiales</taxon>
        <taxon>Ectothiorhodospiraceae</taxon>
        <taxon>Ectothiorhodospira</taxon>
    </lineage>
</organism>
<keyword evidence="2" id="KW-1185">Reference proteome</keyword>
<protein>
    <submittedName>
        <fullName evidence="1">Zinc/manganese transport system substrate-binding protein</fullName>
    </submittedName>
</protein>
<gene>
    <name evidence="1" type="ORF">SAMN05444515_11757</name>
</gene>
<dbReference type="AlphaFoldDB" id="A0A1H7QGI6"/>
<sequence>MSLHKARSWIDRLLTAIALVLLTMLVLWPVQAAAGLNIVATTSSLGVLAREIGGDETEVRVLAPPDRDAHYLDARPSFMAALRRADMLLEMGAGLEDGWLPAAQRGAGNPDINSGRPGHFRAADMIELRRSITLDGPNLGHMHAEGNPHFQGDPLRLADVALALAERMGQLRSDQADVFLERAQTVASRLREHAHLLAEQVEPQQRIVLYHEDLDYLQEWLPVEVVGYLEPAPGIPPSARHLQTLVADLKGTEGTVLYAIFQPERGARFLERHLDWPSHAVPLDPPADGGLDGYLALMTIWAEALIQR</sequence>
<dbReference type="GO" id="GO:0046872">
    <property type="term" value="F:metal ion binding"/>
    <property type="evidence" value="ECO:0007669"/>
    <property type="project" value="InterPro"/>
</dbReference>
<name>A0A1H7QGI6_9GAMM</name>